<keyword evidence="2" id="KW-0732">Signal</keyword>
<keyword evidence="4" id="KW-1185">Reference proteome</keyword>
<evidence type="ECO:0000313" key="4">
    <source>
        <dbReference type="Proteomes" id="UP001501218"/>
    </source>
</evidence>
<feature type="chain" id="PRO_5046964950" description="Secreted protein" evidence="2">
    <location>
        <begin position="25"/>
        <end position="78"/>
    </location>
</feature>
<name>A0ABP5SI25_9PSEU</name>
<evidence type="ECO:0000256" key="1">
    <source>
        <dbReference type="SAM" id="MobiDB-lite"/>
    </source>
</evidence>
<dbReference type="EMBL" id="BAAARA010000001">
    <property type="protein sequence ID" value="GAA2331758.1"/>
    <property type="molecule type" value="Genomic_DNA"/>
</dbReference>
<dbReference type="Proteomes" id="UP001501218">
    <property type="component" value="Unassembled WGS sequence"/>
</dbReference>
<feature type="region of interest" description="Disordered" evidence="1">
    <location>
        <begin position="55"/>
        <end position="78"/>
    </location>
</feature>
<evidence type="ECO:0008006" key="5">
    <source>
        <dbReference type="Google" id="ProtNLM"/>
    </source>
</evidence>
<sequence>MTQPSSVVPLITGLVSAAALSGAAAVAVLQSGCEDPGTYLEHDGVVELVGGCLRSSDLPVTPQDPEDPLGSGNPSIAP</sequence>
<proteinExistence type="predicted"/>
<evidence type="ECO:0000256" key="2">
    <source>
        <dbReference type="SAM" id="SignalP"/>
    </source>
</evidence>
<dbReference type="RefSeq" id="WP_344125749.1">
    <property type="nucleotide sequence ID" value="NZ_BAAARA010000001.1"/>
</dbReference>
<organism evidence="3 4">
    <name type="scientific">Saccharopolyspora halophila</name>
    <dbReference type="NCBI Taxonomy" id="405551"/>
    <lineage>
        <taxon>Bacteria</taxon>
        <taxon>Bacillati</taxon>
        <taxon>Actinomycetota</taxon>
        <taxon>Actinomycetes</taxon>
        <taxon>Pseudonocardiales</taxon>
        <taxon>Pseudonocardiaceae</taxon>
        <taxon>Saccharopolyspora</taxon>
    </lineage>
</organism>
<reference evidence="4" key="1">
    <citation type="journal article" date="2019" name="Int. J. Syst. Evol. Microbiol.">
        <title>The Global Catalogue of Microorganisms (GCM) 10K type strain sequencing project: providing services to taxonomists for standard genome sequencing and annotation.</title>
        <authorList>
            <consortium name="The Broad Institute Genomics Platform"/>
            <consortium name="The Broad Institute Genome Sequencing Center for Infectious Disease"/>
            <person name="Wu L."/>
            <person name="Ma J."/>
        </authorList>
    </citation>
    <scope>NUCLEOTIDE SEQUENCE [LARGE SCALE GENOMIC DNA]</scope>
    <source>
        <strain evidence="4">JCM 16221</strain>
    </source>
</reference>
<accession>A0ABP5SI25</accession>
<feature type="signal peptide" evidence="2">
    <location>
        <begin position="1"/>
        <end position="24"/>
    </location>
</feature>
<protein>
    <recommendedName>
        <fullName evidence="5">Secreted protein</fullName>
    </recommendedName>
</protein>
<evidence type="ECO:0000313" key="3">
    <source>
        <dbReference type="EMBL" id="GAA2331758.1"/>
    </source>
</evidence>
<comment type="caution">
    <text evidence="3">The sequence shown here is derived from an EMBL/GenBank/DDBJ whole genome shotgun (WGS) entry which is preliminary data.</text>
</comment>
<gene>
    <name evidence="3" type="ORF">GCM10009854_03690</name>
</gene>